<evidence type="ECO:0000313" key="1">
    <source>
        <dbReference type="Ensembl" id="ENSCCRP00000014080.2"/>
    </source>
</evidence>
<dbReference type="InterPro" id="IPR022179">
    <property type="entry name" value="CFAP276"/>
</dbReference>
<reference evidence="1" key="2">
    <citation type="submission" date="2025-09" db="UniProtKB">
        <authorList>
            <consortium name="Ensembl"/>
        </authorList>
    </citation>
    <scope>IDENTIFICATION</scope>
</reference>
<reference evidence="1" key="1">
    <citation type="submission" date="2025-08" db="UniProtKB">
        <authorList>
            <consortium name="Ensembl"/>
        </authorList>
    </citation>
    <scope>IDENTIFICATION</scope>
</reference>
<name>A0A8C1A7V2_CYPCA</name>
<dbReference type="AlphaFoldDB" id="A0A8C1A7V2"/>
<dbReference type="Ensembl" id="ENSCCRT00000015375.2">
    <property type="protein sequence ID" value="ENSCCRP00000014080.2"/>
    <property type="gene ID" value="ENSCCRG00000008050.2"/>
</dbReference>
<accession>A0A8C1A7V2</accession>
<dbReference type="Pfam" id="PF12494">
    <property type="entry name" value="DUF3695"/>
    <property type="match status" value="1"/>
</dbReference>
<dbReference type="GeneTree" id="ENSGT01030000234625"/>
<proteinExistence type="predicted"/>
<protein>
    <submittedName>
        <fullName evidence="1">Si:ch211-163l21.7</fullName>
    </submittedName>
</protein>
<evidence type="ECO:0000313" key="2">
    <source>
        <dbReference type="Proteomes" id="UP001108240"/>
    </source>
</evidence>
<organism evidence="1 2">
    <name type="scientific">Cyprinus carpio carpio</name>
    <dbReference type="NCBI Taxonomy" id="630221"/>
    <lineage>
        <taxon>Eukaryota</taxon>
        <taxon>Metazoa</taxon>
        <taxon>Chordata</taxon>
        <taxon>Craniata</taxon>
        <taxon>Vertebrata</taxon>
        <taxon>Euteleostomi</taxon>
        <taxon>Actinopterygii</taxon>
        <taxon>Neopterygii</taxon>
        <taxon>Teleostei</taxon>
        <taxon>Ostariophysi</taxon>
        <taxon>Cypriniformes</taxon>
        <taxon>Cyprinidae</taxon>
        <taxon>Cyprininae</taxon>
        <taxon>Cyprinus</taxon>
    </lineage>
</organism>
<dbReference type="Proteomes" id="UP001108240">
    <property type="component" value="Unplaced"/>
</dbReference>
<keyword evidence="2" id="KW-1185">Reference proteome</keyword>
<sequence>MPQEREPFPFPRYENDYTFTGSKEMQKLPYDKPTHLAQNDEPWRRLHNRTTQASSRRNVFHFDTKAPKDSLDIHLKSTYDHHLGLFQNKKQIVTQKETVALNNGTLKNKELEESMCETENTEMRVWVDTQKASIYSIKGSIESHHTASTNRGYSPARIQTSQKRELCMSFSCVPAKHRQWRRVHSAQKTKWLTRRVSQSPESP</sequence>